<comment type="subcellular location">
    <subcellularLocation>
        <location evidence="1">Secreted</location>
    </subcellularLocation>
</comment>
<dbReference type="SUPFAM" id="SSF47565">
    <property type="entry name" value="Insect pheromone/odorant-binding proteins"/>
    <property type="match status" value="1"/>
</dbReference>
<evidence type="ECO:0000256" key="4">
    <source>
        <dbReference type="ARBA" id="ARBA00022729"/>
    </source>
</evidence>
<keyword evidence="4 5" id="KW-0732">Signal</keyword>
<accession>A0AAV7XQN7</accession>
<name>A0AAV7XQN7_9NEOP</name>
<evidence type="ECO:0000256" key="2">
    <source>
        <dbReference type="ARBA" id="ARBA00008098"/>
    </source>
</evidence>
<dbReference type="Gene3D" id="1.10.238.20">
    <property type="entry name" value="Pheromone/general odorant binding protein domain"/>
    <property type="match status" value="1"/>
</dbReference>
<dbReference type="FunFam" id="1.10.238.20:FF:000001">
    <property type="entry name" value="General odorant-binding protein lush"/>
    <property type="match status" value="1"/>
</dbReference>
<comment type="caution">
    <text evidence="6">The sequence shown here is derived from an EMBL/GenBank/DDBJ whole genome shotgun (WGS) entry which is preliminary data.</text>
</comment>
<evidence type="ECO:0008006" key="8">
    <source>
        <dbReference type="Google" id="ProtNLM"/>
    </source>
</evidence>
<comment type="similarity">
    <text evidence="2">Belongs to the PBP/GOBP family.</text>
</comment>
<evidence type="ECO:0000256" key="1">
    <source>
        <dbReference type="ARBA" id="ARBA00004613"/>
    </source>
</evidence>
<protein>
    <recommendedName>
        <fullName evidence="8">General odorant-binding protein 83a-like</fullName>
    </recommendedName>
</protein>
<evidence type="ECO:0000256" key="3">
    <source>
        <dbReference type="ARBA" id="ARBA00022525"/>
    </source>
</evidence>
<sequence length="147" mass="15959">MNTLLCLAGLLAVCGLASAGVELTEDQKQLMGQLREACMGETGVDAAALDGCLSGNFPDDPKLKCYMKCVYQQMTVMDDDGMVDADMMLTMLPEDIQPKAEGILNACKDVHGADACDNAMLFNKCLYAKAPEVRTSSILAFEWRPFF</sequence>
<dbReference type="Proteomes" id="UP001075354">
    <property type="component" value="Chromosome 4"/>
</dbReference>
<dbReference type="Pfam" id="PF01395">
    <property type="entry name" value="PBP_GOBP"/>
    <property type="match status" value="1"/>
</dbReference>
<feature type="chain" id="PRO_5043485141" description="General odorant-binding protein 83a-like" evidence="5">
    <location>
        <begin position="20"/>
        <end position="147"/>
    </location>
</feature>
<gene>
    <name evidence="6" type="ORF">ONE63_006734</name>
</gene>
<dbReference type="SMART" id="SM00708">
    <property type="entry name" value="PhBP"/>
    <property type="match status" value="1"/>
</dbReference>
<dbReference type="CDD" id="cd23992">
    <property type="entry name" value="PBP_GOBP"/>
    <property type="match status" value="1"/>
</dbReference>
<feature type="signal peptide" evidence="5">
    <location>
        <begin position="1"/>
        <end position="19"/>
    </location>
</feature>
<dbReference type="InterPro" id="IPR036728">
    <property type="entry name" value="PBP_GOBP_sf"/>
</dbReference>
<evidence type="ECO:0000313" key="7">
    <source>
        <dbReference type="Proteomes" id="UP001075354"/>
    </source>
</evidence>
<dbReference type="EMBL" id="JAPTSV010000004">
    <property type="protein sequence ID" value="KAJ1528312.1"/>
    <property type="molecule type" value="Genomic_DNA"/>
</dbReference>
<keyword evidence="7" id="KW-1185">Reference proteome</keyword>
<reference evidence="6" key="1">
    <citation type="submission" date="2022-12" db="EMBL/GenBank/DDBJ databases">
        <title>Chromosome-level genome assembly of the bean flower thrips Megalurothrips usitatus.</title>
        <authorList>
            <person name="Ma L."/>
            <person name="Liu Q."/>
            <person name="Li H."/>
            <person name="Cai W."/>
        </authorList>
    </citation>
    <scope>NUCLEOTIDE SEQUENCE</scope>
    <source>
        <strain evidence="6">Cailab_2022a</strain>
    </source>
</reference>
<dbReference type="PANTHER" id="PTHR11857">
    <property type="entry name" value="ODORANT BINDING PROTEIN-RELATED"/>
    <property type="match status" value="1"/>
</dbReference>
<keyword evidence="3" id="KW-0964">Secreted</keyword>
<dbReference type="AlphaFoldDB" id="A0AAV7XQN7"/>
<dbReference type="InterPro" id="IPR006170">
    <property type="entry name" value="PBP/GOBP"/>
</dbReference>
<dbReference type="GO" id="GO:0007608">
    <property type="term" value="P:sensory perception of smell"/>
    <property type="evidence" value="ECO:0007669"/>
    <property type="project" value="TreeGrafter"/>
</dbReference>
<organism evidence="6 7">
    <name type="scientific">Megalurothrips usitatus</name>
    <name type="common">bean blossom thrips</name>
    <dbReference type="NCBI Taxonomy" id="439358"/>
    <lineage>
        <taxon>Eukaryota</taxon>
        <taxon>Metazoa</taxon>
        <taxon>Ecdysozoa</taxon>
        <taxon>Arthropoda</taxon>
        <taxon>Hexapoda</taxon>
        <taxon>Insecta</taxon>
        <taxon>Pterygota</taxon>
        <taxon>Neoptera</taxon>
        <taxon>Paraneoptera</taxon>
        <taxon>Thysanoptera</taxon>
        <taxon>Terebrantia</taxon>
        <taxon>Thripoidea</taxon>
        <taxon>Thripidae</taxon>
        <taxon>Megalurothrips</taxon>
    </lineage>
</organism>
<dbReference type="GO" id="GO:0005615">
    <property type="term" value="C:extracellular space"/>
    <property type="evidence" value="ECO:0007669"/>
    <property type="project" value="TreeGrafter"/>
</dbReference>
<evidence type="ECO:0000313" key="6">
    <source>
        <dbReference type="EMBL" id="KAJ1528312.1"/>
    </source>
</evidence>
<proteinExistence type="inferred from homology"/>
<dbReference type="GO" id="GO:0005549">
    <property type="term" value="F:odorant binding"/>
    <property type="evidence" value="ECO:0007669"/>
    <property type="project" value="InterPro"/>
</dbReference>
<evidence type="ECO:0000256" key="5">
    <source>
        <dbReference type="SAM" id="SignalP"/>
    </source>
</evidence>
<dbReference type="PANTHER" id="PTHR11857:SF43">
    <property type="entry name" value="GEO07291P1-RELATED"/>
    <property type="match status" value="1"/>
</dbReference>